<evidence type="ECO:0000313" key="2">
    <source>
        <dbReference type="EMBL" id="SMD30089.1"/>
    </source>
</evidence>
<reference evidence="2" key="1">
    <citation type="submission" date="2017-03" db="EMBL/GenBank/DDBJ databases">
        <authorList>
            <person name="QRISCLOUD D."/>
        </authorList>
    </citation>
    <scope>NUCLEOTIDE SEQUENCE</scope>
</reference>
<name>A0A482ZHX7_9ARAC</name>
<organism evidence="2">
    <name type="scientific">Liphistius malayanus</name>
    <dbReference type="NCBI Taxonomy" id="1203467"/>
    <lineage>
        <taxon>Eukaryota</taxon>
        <taxon>Metazoa</taxon>
        <taxon>Ecdysozoa</taxon>
        <taxon>Arthropoda</taxon>
        <taxon>Chelicerata</taxon>
        <taxon>Arachnida</taxon>
        <taxon>Araneae</taxon>
        <taxon>Mesothelae</taxon>
        <taxon>Liphistiidae</taxon>
        <taxon>Liphistius</taxon>
    </lineage>
</organism>
<proteinExistence type="predicted"/>
<keyword evidence="1" id="KW-0732">Signal</keyword>
<dbReference type="Gene3D" id="2.10.80.10">
    <property type="entry name" value="Lipase, subunit A"/>
    <property type="match status" value="1"/>
</dbReference>
<protein>
    <submittedName>
        <fullName evidence="2">U16-Liphistoxin-Lm1a_1</fullName>
    </submittedName>
</protein>
<reference evidence="2" key="2">
    <citation type="submission" date="2019-04" db="EMBL/GenBank/DDBJ databases">
        <title>Unravelling the molecular evolution of spider venoms.</title>
        <authorList>
            <person name="Pineda S."/>
        </authorList>
    </citation>
    <scope>NUCLEOTIDE SEQUENCE</scope>
</reference>
<dbReference type="AlphaFoldDB" id="A0A482ZHX7"/>
<feature type="chain" id="PRO_5019728964" evidence="1">
    <location>
        <begin position="22"/>
        <end position="119"/>
    </location>
</feature>
<accession>A0A482ZHX7</accession>
<dbReference type="EMBL" id="HAGQ01000016">
    <property type="protein sequence ID" value="SMD30089.1"/>
    <property type="molecule type" value="Transcribed_RNA"/>
</dbReference>
<evidence type="ECO:0000256" key="1">
    <source>
        <dbReference type="SAM" id="SignalP"/>
    </source>
</evidence>
<feature type="signal peptide" evidence="1">
    <location>
        <begin position="1"/>
        <end position="21"/>
    </location>
</feature>
<sequence>MTMGLGVAAIIAVAGTLQVFSHPFGSSATECQSSADCGPGECCVLGMMRYSMPQCLPHGQIEDYCREDNVAENRTLFYPSGVAVDIVDVYTHVCPCDTGLQCTDNSCQPVDNYDNNYIY</sequence>